<dbReference type="GO" id="GO:0005524">
    <property type="term" value="F:ATP binding"/>
    <property type="evidence" value="ECO:0007669"/>
    <property type="project" value="UniProtKB-KW"/>
</dbReference>
<dbReference type="Gene3D" id="3.30.565.10">
    <property type="entry name" value="Histidine kinase-like ATPase, C-terminal domain"/>
    <property type="match status" value="1"/>
</dbReference>
<dbReference type="InterPro" id="IPR003594">
    <property type="entry name" value="HATPase_dom"/>
</dbReference>
<organism evidence="3 4">
    <name type="scientific">Actinomadura chokoriensis</name>
    <dbReference type="NCBI Taxonomy" id="454156"/>
    <lineage>
        <taxon>Bacteria</taxon>
        <taxon>Bacillati</taxon>
        <taxon>Actinomycetota</taxon>
        <taxon>Actinomycetes</taxon>
        <taxon>Streptosporangiales</taxon>
        <taxon>Thermomonosporaceae</taxon>
        <taxon>Actinomadura</taxon>
    </lineage>
</organism>
<evidence type="ECO:0000256" key="1">
    <source>
        <dbReference type="ARBA" id="ARBA00022527"/>
    </source>
</evidence>
<evidence type="ECO:0000313" key="3">
    <source>
        <dbReference type="EMBL" id="MFA1557719.1"/>
    </source>
</evidence>
<keyword evidence="3" id="KW-0067">ATP-binding</keyword>
<dbReference type="PANTHER" id="PTHR35526:SF3">
    <property type="entry name" value="ANTI-SIGMA-F FACTOR RSBW"/>
    <property type="match status" value="1"/>
</dbReference>
<evidence type="ECO:0000259" key="2">
    <source>
        <dbReference type="Pfam" id="PF13581"/>
    </source>
</evidence>
<reference evidence="3 4" key="1">
    <citation type="submission" date="2023-11" db="EMBL/GenBank/DDBJ databases">
        <title>Actinomadura monticuli sp. nov., isolated from volcanic ash.</title>
        <authorList>
            <person name="Lee S.D."/>
            <person name="Yang H."/>
            <person name="Kim I.S."/>
        </authorList>
    </citation>
    <scope>NUCLEOTIDE SEQUENCE [LARGE SCALE GENOMIC DNA]</scope>
    <source>
        <strain evidence="3 4">DSM 45346</strain>
    </source>
</reference>
<keyword evidence="1" id="KW-0723">Serine/threonine-protein kinase</keyword>
<dbReference type="RefSeq" id="WP_371944459.1">
    <property type="nucleotide sequence ID" value="NZ_JAXCEH010000023.1"/>
</dbReference>
<dbReference type="Pfam" id="PF13581">
    <property type="entry name" value="HATPase_c_2"/>
    <property type="match status" value="1"/>
</dbReference>
<evidence type="ECO:0000313" key="4">
    <source>
        <dbReference type="Proteomes" id="UP001569904"/>
    </source>
</evidence>
<sequence>MGARVVLGALTVDRDASSVALLRRYVDGALELEGIDAEDVQLITSELGTNAVTHGAGERMMLLLTGDGERVRVEVTDGGGGDPGLREPGFDDEGGRGLLIVSAVAERWGVERGEAETRVWAEVCGKARDVPGLP</sequence>
<keyword evidence="1" id="KW-0418">Kinase</keyword>
<gene>
    <name evidence="3" type="ORF">SM436_28895</name>
</gene>
<protein>
    <submittedName>
        <fullName evidence="3">ATP-binding protein</fullName>
    </submittedName>
</protein>
<keyword evidence="3" id="KW-0547">Nucleotide-binding</keyword>
<dbReference type="CDD" id="cd16936">
    <property type="entry name" value="HATPase_RsbW-like"/>
    <property type="match status" value="1"/>
</dbReference>
<dbReference type="InterPro" id="IPR036890">
    <property type="entry name" value="HATPase_C_sf"/>
</dbReference>
<name>A0ABV4R5Q2_9ACTN</name>
<dbReference type="Proteomes" id="UP001569904">
    <property type="component" value="Unassembled WGS sequence"/>
</dbReference>
<feature type="domain" description="Histidine kinase/HSP90-like ATPase" evidence="2">
    <location>
        <begin position="16"/>
        <end position="121"/>
    </location>
</feature>
<dbReference type="EMBL" id="JAXCEH010000023">
    <property type="protein sequence ID" value="MFA1557719.1"/>
    <property type="molecule type" value="Genomic_DNA"/>
</dbReference>
<comment type="caution">
    <text evidence="3">The sequence shown here is derived from an EMBL/GenBank/DDBJ whole genome shotgun (WGS) entry which is preliminary data.</text>
</comment>
<proteinExistence type="predicted"/>
<dbReference type="SUPFAM" id="SSF55874">
    <property type="entry name" value="ATPase domain of HSP90 chaperone/DNA topoisomerase II/histidine kinase"/>
    <property type="match status" value="1"/>
</dbReference>
<keyword evidence="4" id="KW-1185">Reference proteome</keyword>
<keyword evidence="1" id="KW-0808">Transferase</keyword>
<dbReference type="InterPro" id="IPR050267">
    <property type="entry name" value="Anti-sigma-factor_SerPK"/>
</dbReference>
<accession>A0ABV4R5Q2</accession>
<dbReference type="PANTHER" id="PTHR35526">
    <property type="entry name" value="ANTI-SIGMA-F FACTOR RSBW-RELATED"/>
    <property type="match status" value="1"/>
</dbReference>